<keyword evidence="1" id="KW-1133">Transmembrane helix</keyword>
<dbReference type="AlphaFoldDB" id="A0A1G7VCM9"/>
<keyword evidence="1" id="KW-0472">Membrane</keyword>
<dbReference type="RefSeq" id="WP_090051792.1">
    <property type="nucleotide sequence ID" value="NZ_FNCC01000009.1"/>
</dbReference>
<feature type="transmembrane region" description="Helical" evidence="1">
    <location>
        <begin position="41"/>
        <end position="62"/>
    </location>
</feature>
<evidence type="ECO:0000313" key="2">
    <source>
        <dbReference type="EMBL" id="SDG57582.1"/>
    </source>
</evidence>
<dbReference type="EMBL" id="FNCC01000009">
    <property type="protein sequence ID" value="SDG57582.1"/>
    <property type="molecule type" value="Genomic_DNA"/>
</dbReference>
<sequence>MLSRQEHQRLIDIERHLRATDPDLARSLSAFPDSRRARRQLAAAVVAVMVAAVLAGLGVLILS</sequence>
<gene>
    <name evidence="2" type="ORF">SAMN05216553_109156</name>
</gene>
<accession>A0A1G7VCM9</accession>
<dbReference type="InterPro" id="IPR021401">
    <property type="entry name" value="DUF3040"/>
</dbReference>
<evidence type="ECO:0000256" key="1">
    <source>
        <dbReference type="SAM" id="Phobius"/>
    </source>
</evidence>
<proteinExistence type="predicted"/>
<dbReference type="OrthoDB" id="3701256at2"/>
<keyword evidence="3" id="KW-1185">Reference proteome</keyword>
<keyword evidence="1" id="KW-0812">Transmembrane</keyword>
<evidence type="ECO:0008006" key="4">
    <source>
        <dbReference type="Google" id="ProtNLM"/>
    </source>
</evidence>
<organism evidence="2 3">
    <name type="scientific">Lentzea fradiae</name>
    <dbReference type="NCBI Taxonomy" id="200378"/>
    <lineage>
        <taxon>Bacteria</taxon>
        <taxon>Bacillati</taxon>
        <taxon>Actinomycetota</taxon>
        <taxon>Actinomycetes</taxon>
        <taxon>Pseudonocardiales</taxon>
        <taxon>Pseudonocardiaceae</taxon>
        <taxon>Lentzea</taxon>
    </lineage>
</organism>
<dbReference type="Proteomes" id="UP000199623">
    <property type="component" value="Unassembled WGS sequence"/>
</dbReference>
<dbReference type="Pfam" id="PF11239">
    <property type="entry name" value="DUF3040"/>
    <property type="match status" value="1"/>
</dbReference>
<reference evidence="3" key="1">
    <citation type="submission" date="2016-10" db="EMBL/GenBank/DDBJ databases">
        <authorList>
            <person name="Varghese N."/>
            <person name="Submissions S."/>
        </authorList>
    </citation>
    <scope>NUCLEOTIDE SEQUENCE [LARGE SCALE GENOMIC DNA]</scope>
    <source>
        <strain evidence="3">CGMCC 4.3506</strain>
    </source>
</reference>
<name>A0A1G7VCM9_9PSEU</name>
<evidence type="ECO:0000313" key="3">
    <source>
        <dbReference type="Proteomes" id="UP000199623"/>
    </source>
</evidence>
<protein>
    <recommendedName>
        <fullName evidence="4">DUF3040 domain-containing protein</fullName>
    </recommendedName>
</protein>